<name>A0A1Y4DAP2_9BACT</name>
<feature type="domain" description="FAD/NAD(P)-binding" evidence="1">
    <location>
        <begin position="143"/>
        <end position="448"/>
    </location>
</feature>
<gene>
    <name evidence="3" type="ORF">B5F75_06565</name>
</gene>
<dbReference type="PANTHER" id="PTHR42783:SF3">
    <property type="entry name" value="GLUTAMATE SYNTHASE [NADPH] SMALL CHAIN-RELATED"/>
    <property type="match status" value="1"/>
</dbReference>
<dbReference type="InterPro" id="IPR006004">
    <property type="entry name" value="SudA-like"/>
</dbReference>
<dbReference type="PRINTS" id="PR00368">
    <property type="entry name" value="FADPNR"/>
</dbReference>
<dbReference type="Gene3D" id="1.10.1060.10">
    <property type="entry name" value="Alpha-helical ferredoxin"/>
    <property type="match status" value="1"/>
</dbReference>
<keyword evidence="4" id="KW-1185">Reference proteome</keyword>
<dbReference type="Gene3D" id="3.40.50.720">
    <property type="entry name" value="NAD(P)-binding Rossmann-like Domain"/>
    <property type="match status" value="1"/>
</dbReference>
<dbReference type="OrthoDB" id="9803192at2"/>
<dbReference type="NCBIfam" id="TIGR01316">
    <property type="entry name" value="gltA"/>
    <property type="match status" value="1"/>
</dbReference>
<dbReference type="GO" id="GO:0051536">
    <property type="term" value="F:iron-sulfur cluster binding"/>
    <property type="evidence" value="ECO:0007669"/>
    <property type="project" value="InterPro"/>
</dbReference>
<proteinExistence type="predicted"/>
<dbReference type="SUPFAM" id="SSF46548">
    <property type="entry name" value="alpha-helical ferredoxin"/>
    <property type="match status" value="1"/>
</dbReference>
<dbReference type="InterPro" id="IPR009051">
    <property type="entry name" value="Helical_ferredxn"/>
</dbReference>
<accession>A0A1Y4DAP2</accession>
<sequence length="463" mass="49693">MPNPSAPRHNGKQLDPEVRKHNFEEVAQIFTKEEAMAEADRCLHCKNAHCQANCPVGVQIPDFIALLKEGKVGEAASKIMETSLLPAICGRVCPQEKHCEGNCILKDRFGSVNIGMLERYTADTARKEGLLKAPKTAAPTGKKVACIGSGPSSIAAAAELARAGHEVTVFEALHAFGGVLRYGIPSFRLPREVIDHEIETVKSMGVKFVTDVLIGATEKVADLLKQFDAVYVGSGAGLPTMTGIPGENAVGVYSANEFLTRVNLMQAYKFPETDTPIQVGKHVAVLGGGNSAMDAARCAMRLGPDSVTIAYRRSAAEMPARAAEVEHAKEEGVQFEYLVTPKEVLMDDKGRVTGLKCTRNQLGEPDERGRRRPVEIPGSEFVMPVDTIIVAIGQKPNPIIAKTTPELKTTERGVLALDEEGKTTLPGVYAGGDIIRGGATVLLAMKDGIEAARRINAYLKEGK</sequence>
<dbReference type="RefSeq" id="WP_087289189.1">
    <property type="nucleotide sequence ID" value="NZ_NFJD01000004.1"/>
</dbReference>
<dbReference type="Pfam" id="PF14691">
    <property type="entry name" value="Fer4_20"/>
    <property type="match status" value="1"/>
</dbReference>
<dbReference type="InterPro" id="IPR028261">
    <property type="entry name" value="DPD_II"/>
</dbReference>
<dbReference type="PANTHER" id="PTHR42783">
    <property type="entry name" value="GLUTAMATE SYNTHASE [NADPH] SMALL CHAIN"/>
    <property type="match status" value="1"/>
</dbReference>
<comment type="caution">
    <text evidence="3">The sequence shown here is derived from an EMBL/GenBank/DDBJ whole genome shotgun (WGS) entry which is preliminary data.</text>
</comment>
<reference evidence="4" key="1">
    <citation type="submission" date="2017-04" db="EMBL/GenBank/DDBJ databases">
        <title>Function of individual gut microbiota members based on whole genome sequencing of pure cultures obtained from chicken caecum.</title>
        <authorList>
            <person name="Medvecky M."/>
            <person name="Cejkova D."/>
            <person name="Polansky O."/>
            <person name="Karasova D."/>
            <person name="Kubasova T."/>
            <person name="Cizek A."/>
            <person name="Rychlik I."/>
        </authorList>
    </citation>
    <scope>NUCLEOTIDE SEQUENCE [LARGE SCALE GENOMIC DNA]</scope>
    <source>
        <strain evidence="4">An273</strain>
    </source>
</reference>
<dbReference type="AlphaFoldDB" id="A0A1Y4DAP2"/>
<evidence type="ECO:0000259" key="1">
    <source>
        <dbReference type="Pfam" id="PF07992"/>
    </source>
</evidence>
<evidence type="ECO:0000313" key="4">
    <source>
        <dbReference type="Proteomes" id="UP000196368"/>
    </source>
</evidence>
<dbReference type="InterPro" id="IPR023753">
    <property type="entry name" value="FAD/NAD-binding_dom"/>
</dbReference>
<dbReference type="Proteomes" id="UP000196368">
    <property type="component" value="Unassembled WGS sequence"/>
</dbReference>
<protein>
    <submittedName>
        <fullName evidence="3">Glutamate synthase (NADPH), homotetrameric</fullName>
    </submittedName>
</protein>
<dbReference type="Pfam" id="PF07992">
    <property type="entry name" value="Pyr_redox_2"/>
    <property type="match status" value="1"/>
</dbReference>
<organism evidence="3 4">
    <name type="scientific">Candidatus Avelusimicrobium gallicola</name>
    <dbReference type="NCBI Taxonomy" id="2562704"/>
    <lineage>
        <taxon>Bacteria</taxon>
        <taxon>Pseudomonadati</taxon>
        <taxon>Elusimicrobiota</taxon>
        <taxon>Elusimicrobia</taxon>
        <taxon>Elusimicrobiales</taxon>
        <taxon>Elusimicrobiaceae</taxon>
        <taxon>Candidatus Avelusimicrobium</taxon>
    </lineage>
</organism>
<dbReference type="SUPFAM" id="SSF51971">
    <property type="entry name" value="Nucleotide-binding domain"/>
    <property type="match status" value="1"/>
</dbReference>
<dbReference type="InterPro" id="IPR036188">
    <property type="entry name" value="FAD/NAD-bd_sf"/>
</dbReference>
<dbReference type="Gene3D" id="3.50.50.60">
    <property type="entry name" value="FAD/NAD(P)-binding domain"/>
    <property type="match status" value="1"/>
</dbReference>
<evidence type="ECO:0000313" key="3">
    <source>
        <dbReference type="EMBL" id="OUO56274.1"/>
    </source>
</evidence>
<feature type="domain" description="Dihydroprymidine dehydrogenase" evidence="2">
    <location>
        <begin position="19"/>
        <end position="129"/>
    </location>
</feature>
<dbReference type="PRINTS" id="PR00411">
    <property type="entry name" value="PNDRDTASEI"/>
</dbReference>
<dbReference type="GO" id="GO:0016491">
    <property type="term" value="F:oxidoreductase activity"/>
    <property type="evidence" value="ECO:0007669"/>
    <property type="project" value="InterPro"/>
</dbReference>
<dbReference type="EMBL" id="NFJD01000004">
    <property type="protein sequence ID" value="OUO56274.1"/>
    <property type="molecule type" value="Genomic_DNA"/>
</dbReference>
<evidence type="ECO:0000259" key="2">
    <source>
        <dbReference type="Pfam" id="PF14691"/>
    </source>
</evidence>